<evidence type="ECO:0000256" key="1">
    <source>
        <dbReference type="SAM" id="SignalP"/>
    </source>
</evidence>
<comment type="caution">
    <text evidence="2">The sequence shown here is derived from an EMBL/GenBank/DDBJ whole genome shotgun (WGS) entry which is preliminary data.</text>
</comment>
<name>A0A9P8TSG1_WICPI</name>
<gene>
    <name evidence="2" type="ORF">WICPIJ_000029</name>
</gene>
<proteinExistence type="predicted"/>
<accession>A0A9P8TSG1</accession>
<dbReference type="OrthoDB" id="10416167at2759"/>
<dbReference type="AlphaFoldDB" id="A0A9P8TSG1"/>
<keyword evidence="3" id="KW-1185">Reference proteome</keyword>
<keyword evidence="1" id="KW-0732">Signal</keyword>
<reference evidence="2" key="1">
    <citation type="journal article" date="2021" name="Open Biol.">
        <title>Shared evolutionary footprints suggest mitochondrial oxidative damage underlies multiple complex I losses in fungi.</title>
        <authorList>
            <person name="Schikora-Tamarit M.A."/>
            <person name="Marcet-Houben M."/>
            <person name="Nosek J."/>
            <person name="Gabaldon T."/>
        </authorList>
    </citation>
    <scope>NUCLEOTIDE SEQUENCE</scope>
    <source>
        <strain evidence="2">CBS2887</strain>
    </source>
</reference>
<evidence type="ECO:0000313" key="2">
    <source>
        <dbReference type="EMBL" id="KAH3688970.1"/>
    </source>
</evidence>
<dbReference type="EMBL" id="JAEUBG010000019">
    <property type="protein sequence ID" value="KAH3688970.1"/>
    <property type="molecule type" value="Genomic_DNA"/>
</dbReference>
<reference evidence="2" key="2">
    <citation type="submission" date="2021-01" db="EMBL/GenBank/DDBJ databases">
        <authorList>
            <person name="Schikora-Tamarit M.A."/>
        </authorList>
    </citation>
    <scope>NUCLEOTIDE SEQUENCE</scope>
    <source>
        <strain evidence="2">CBS2887</strain>
    </source>
</reference>
<feature type="chain" id="PRO_5040421044" evidence="1">
    <location>
        <begin position="26"/>
        <end position="110"/>
    </location>
</feature>
<protein>
    <submittedName>
        <fullName evidence="2">Uncharacterized protein</fullName>
    </submittedName>
</protein>
<evidence type="ECO:0000313" key="3">
    <source>
        <dbReference type="Proteomes" id="UP000774326"/>
    </source>
</evidence>
<sequence length="110" mass="11833">MMEISRKAVSLINGLLFTWKGLVIAMHPTTTHVMNIAAPTSSPMAKLGESIFIASKVEKTSGLPLPNANNVTPAKLSLILKIFAKVSKLGHRNSDAVIPNVVNNMINVRT</sequence>
<organism evidence="2 3">
    <name type="scientific">Wickerhamomyces pijperi</name>
    <name type="common">Yeast</name>
    <name type="synonym">Pichia pijperi</name>
    <dbReference type="NCBI Taxonomy" id="599730"/>
    <lineage>
        <taxon>Eukaryota</taxon>
        <taxon>Fungi</taxon>
        <taxon>Dikarya</taxon>
        <taxon>Ascomycota</taxon>
        <taxon>Saccharomycotina</taxon>
        <taxon>Saccharomycetes</taxon>
        <taxon>Phaffomycetales</taxon>
        <taxon>Wickerhamomycetaceae</taxon>
        <taxon>Wickerhamomyces</taxon>
    </lineage>
</organism>
<dbReference type="Proteomes" id="UP000774326">
    <property type="component" value="Unassembled WGS sequence"/>
</dbReference>
<feature type="signal peptide" evidence="1">
    <location>
        <begin position="1"/>
        <end position="25"/>
    </location>
</feature>